<gene>
    <name evidence="1" type="ORF">JB48_8</name>
</gene>
<dbReference type="Proteomes" id="UP001059987">
    <property type="component" value="Segment"/>
</dbReference>
<evidence type="ECO:0000313" key="1">
    <source>
        <dbReference type="EMBL" id="UTQ78098.1"/>
    </source>
</evidence>
<proteinExistence type="predicted"/>
<dbReference type="EMBL" id="ON571554">
    <property type="protein sequence ID" value="UTQ78098.1"/>
    <property type="molecule type" value="Genomic_DNA"/>
</dbReference>
<organism evidence="1 2">
    <name type="scientific">Klebsiella phage JB48</name>
    <dbReference type="NCBI Taxonomy" id="2951235"/>
    <lineage>
        <taxon>Viruses</taxon>
        <taxon>Duplodnaviria</taxon>
        <taxon>Heunggongvirae</taxon>
        <taxon>Uroviricota</taxon>
        <taxon>Caudoviricetes</taxon>
        <taxon>Autographivirales</taxon>
        <taxon>Autotranscriptaviridae</taxon>
        <taxon>Studiervirinae</taxon>
        <taxon>Przondovirus</taxon>
        <taxon>Przondovirus JB48</taxon>
    </lineage>
</organism>
<evidence type="ECO:0000313" key="2">
    <source>
        <dbReference type="Proteomes" id="UP001059987"/>
    </source>
</evidence>
<protein>
    <submittedName>
        <fullName evidence="1">Uncharacterized protein</fullName>
    </submittedName>
</protein>
<sequence>MFNKGRSNRQKLTDAIAITIRKSVEKNRVLAERYGVSEQLICDIKKGRAYVHLQ</sequence>
<accession>A0A9E7NN24</accession>
<keyword evidence="2" id="KW-1185">Reference proteome</keyword>
<reference evidence="1" key="1">
    <citation type="submission" date="2022-05" db="EMBL/GenBank/DDBJ databases">
        <title>Characterization and genome sequencing of a phage, JB48, against carbapenem-resistant Klebsiella pneumoniae.</title>
        <authorList>
            <person name="Xu C."/>
            <person name="Liang Z."/>
            <person name="Gong Y.-L."/>
        </authorList>
    </citation>
    <scope>NUCLEOTIDE SEQUENCE</scope>
</reference>
<name>A0A9E7NN24_9CAUD</name>